<keyword evidence="1" id="KW-1133">Transmembrane helix</keyword>
<comment type="caution">
    <text evidence="2">The sequence shown here is derived from an EMBL/GenBank/DDBJ whole genome shotgun (WGS) entry which is preliminary data.</text>
</comment>
<proteinExistence type="predicted"/>
<keyword evidence="1" id="KW-0812">Transmembrane</keyword>
<feature type="transmembrane region" description="Helical" evidence="1">
    <location>
        <begin position="68"/>
        <end position="86"/>
    </location>
</feature>
<dbReference type="EMBL" id="CACVBM020001640">
    <property type="protein sequence ID" value="CAA7056427.1"/>
    <property type="molecule type" value="Genomic_DNA"/>
</dbReference>
<keyword evidence="1" id="KW-0472">Membrane</keyword>
<gene>
    <name evidence="2" type="ORF">MERR_LOCUS43663</name>
</gene>
<organism evidence="2 3">
    <name type="scientific">Microthlaspi erraticum</name>
    <dbReference type="NCBI Taxonomy" id="1685480"/>
    <lineage>
        <taxon>Eukaryota</taxon>
        <taxon>Viridiplantae</taxon>
        <taxon>Streptophyta</taxon>
        <taxon>Embryophyta</taxon>
        <taxon>Tracheophyta</taxon>
        <taxon>Spermatophyta</taxon>
        <taxon>Magnoliopsida</taxon>
        <taxon>eudicotyledons</taxon>
        <taxon>Gunneridae</taxon>
        <taxon>Pentapetalae</taxon>
        <taxon>rosids</taxon>
        <taxon>malvids</taxon>
        <taxon>Brassicales</taxon>
        <taxon>Brassicaceae</taxon>
        <taxon>Coluteocarpeae</taxon>
        <taxon>Microthlaspi</taxon>
    </lineage>
</organism>
<keyword evidence="3" id="KW-1185">Reference proteome</keyword>
<evidence type="ECO:0000256" key="1">
    <source>
        <dbReference type="SAM" id="Phobius"/>
    </source>
</evidence>
<reference evidence="2" key="1">
    <citation type="submission" date="2020-01" db="EMBL/GenBank/DDBJ databases">
        <authorList>
            <person name="Mishra B."/>
        </authorList>
    </citation>
    <scope>NUCLEOTIDE SEQUENCE [LARGE SCALE GENOMIC DNA]</scope>
</reference>
<protein>
    <submittedName>
        <fullName evidence="2">Uncharacterized protein</fullName>
    </submittedName>
</protein>
<accession>A0A6D2KWD4</accession>
<dbReference type="AlphaFoldDB" id="A0A6D2KWD4"/>
<dbReference type="Proteomes" id="UP000467841">
    <property type="component" value="Unassembled WGS sequence"/>
</dbReference>
<evidence type="ECO:0000313" key="3">
    <source>
        <dbReference type="Proteomes" id="UP000467841"/>
    </source>
</evidence>
<sequence length="171" mass="18854">MALKKTTTGNNYTAPRSDGSTAEFAELRSLLTAMQENTQATIQASIHAMGEINFEVNDLSTLKMSEVSFHWVMGLLACQMASAYFFSHMVLAYHNGIGTAARIFEEMTMFCGFLSLFFTLIHLYGLWGIAYLPVSPPISLTGLQLARSSCLNLKSSTIGPESHEESLKKRV</sequence>
<name>A0A6D2KWD4_9BRAS</name>
<evidence type="ECO:0000313" key="2">
    <source>
        <dbReference type="EMBL" id="CAA7056427.1"/>
    </source>
</evidence>
<feature type="transmembrane region" description="Helical" evidence="1">
    <location>
        <begin position="107"/>
        <end position="127"/>
    </location>
</feature>